<organism evidence="1 2">
    <name type="scientific">Morchella conica CCBAS932</name>
    <dbReference type="NCBI Taxonomy" id="1392247"/>
    <lineage>
        <taxon>Eukaryota</taxon>
        <taxon>Fungi</taxon>
        <taxon>Dikarya</taxon>
        <taxon>Ascomycota</taxon>
        <taxon>Pezizomycotina</taxon>
        <taxon>Pezizomycetes</taxon>
        <taxon>Pezizales</taxon>
        <taxon>Morchellaceae</taxon>
        <taxon>Morchella</taxon>
    </lineage>
</organism>
<evidence type="ECO:0000313" key="1">
    <source>
        <dbReference type="EMBL" id="RPB12165.1"/>
    </source>
</evidence>
<dbReference type="AlphaFoldDB" id="A0A3N4L2G9"/>
<name>A0A3N4L2G9_9PEZI</name>
<dbReference type="EMBL" id="ML119130">
    <property type="protein sequence ID" value="RPB12165.1"/>
    <property type="molecule type" value="Genomic_DNA"/>
</dbReference>
<accession>A0A3N4L2G9</accession>
<keyword evidence="2" id="KW-1185">Reference proteome</keyword>
<gene>
    <name evidence="1" type="ORF">P167DRAFT_166934</name>
</gene>
<dbReference type="Proteomes" id="UP000277580">
    <property type="component" value="Unassembled WGS sequence"/>
</dbReference>
<sequence>MTYEKAPNPPFCMSCNISCVRKRYKATSTLPTCLLRSTAAEHCLYLSTCFFFTSTHGFLCMPRRRTRGCQCSSCKRSRCHEHVAPYPTKISKRPPYIHYITCPDIHTYIHTCPARHLQVSQSDQTAKKRNLWVWGGIERENFTKLSTPGFHASEVGFQDNYNQPTLSPAFAEPEIRVCR</sequence>
<dbReference type="InParanoid" id="A0A3N4L2G9"/>
<proteinExistence type="predicted"/>
<reference evidence="1 2" key="1">
    <citation type="journal article" date="2018" name="Nat. Ecol. Evol.">
        <title>Pezizomycetes genomes reveal the molecular basis of ectomycorrhizal truffle lifestyle.</title>
        <authorList>
            <person name="Murat C."/>
            <person name="Payen T."/>
            <person name="Noel B."/>
            <person name="Kuo A."/>
            <person name="Morin E."/>
            <person name="Chen J."/>
            <person name="Kohler A."/>
            <person name="Krizsan K."/>
            <person name="Balestrini R."/>
            <person name="Da Silva C."/>
            <person name="Montanini B."/>
            <person name="Hainaut M."/>
            <person name="Levati E."/>
            <person name="Barry K.W."/>
            <person name="Belfiori B."/>
            <person name="Cichocki N."/>
            <person name="Clum A."/>
            <person name="Dockter R.B."/>
            <person name="Fauchery L."/>
            <person name="Guy J."/>
            <person name="Iotti M."/>
            <person name="Le Tacon F."/>
            <person name="Lindquist E.A."/>
            <person name="Lipzen A."/>
            <person name="Malagnac F."/>
            <person name="Mello A."/>
            <person name="Molinier V."/>
            <person name="Miyauchi S."/>
            <person name="Poulain J."/>
            <person name="Riccioni C."/>
            <person name="Rubini A."/>
            <person name="Sitrit Y."/>
            <person name="Splivallo R."/>
            <person name="Traeger S."/>
            <person name="Wang M."/>
            <person name="Zifcakova L."/>
            <person name="Wipf D."/>
            <person name="Zambonelli A."/>
            <person name="Paolocci F."/>
            <person name="Nowrousian M."/>
            <person name="Ottonello S."/>
            <person name="Baldrian P."/>
            <person name="Spatafora J.W."/>
            <person name="Henrissat B."/>
            <person name="Nagy L.G."/>
            <person name="Aury J.M."/>
            <person name="Wincker P."/>
            <person name="Grigoriev I.V."/>
            <person name="Bonfante P."/>
            <person name="Martin F.M."/>
        </authorList>
    </citation>
    <scope>NUCLEOTIDE SEQUENCE [LARGE SCALE GENOMIC DNA]</scope>
    <source>
        <strain evidence="1 2">CCBAS932</strain>
    </source>
</reference>
<protein>
    <submittedName>
        <fullName evidence="1">Uncharacterized protein</fullName>
    </submittedName>
</protein>
<evidence type="ECO:0000313" key="2">
    <source>
        <dbReference type="Proteomes" id="UP000277580"/>
    </source>
</evidence>